<gene>
    <name evidence="4" type="ORF">HJG54_20820</name>
</gene>
<dbReference type="Gene3D" id="3.30.360.10">
    <property type="entry name" value="Dihydrodipicolinate Reductase, domain 2"/>
    <property type="match status" value="1"/>
</dbReference>
<protein>
    <submittedName>
        <fullName evidence="4">Gfo/Idh/MocA family oxidoreductase</fullName>
    </submittedName>
</protein>
<dbReference type="InterPro" id="IPR051450">
    <property type="entry name" value="Gfo/Idh/MocA_Oxidoreductases"/>
</dbReference>
<organism evidence="4">
    <name type="scientific">Leptolyngbya sp. NK1-12</name>
    <dbReference type="NCBI Taxonomy" id="2547451"/>
    <lineage>
        <taxon>Bacteria</taxon>
        <taxon>Bacillati</taxon>
        <taxon>Cyanobacteriota</taxon>
        <taxon>Cyanophyceae</taxon>
        <taxon>Leptolyngbyales</taxon>
        <taxon>Leptolyngbyaceae</taxon>
        <taxon>Leptolyngbya group</taxon>
        <taxon>Leptolyngbya</taxon>
    </lineage>
</organism>
<proteinExistence type="predicted"/>
<evidence type="ECO:0000256" key="1">
    <source>
        <dbReference type="SAM" id="MobiDB-lite"/>
    </source>
</evidence>
<feature type="compositionally biased region" description="Polar residues" evidence="1">
    <location>
        <begin position="21"/>
        <end position="30"/>
    </location>
</feature>
<dbReference type="Pfam" id="PF01408">
    <property type="entry name" value="GFO_IDH_MocA"/>
    <property type="match status" value="1"/>
</dbReference>
<dbReference type="SUPFAM" id="SSF55347">
    <property type="entry name" value="Glyceraldehyde-3-phosphate dehydrogenase-like, C-terminal domain"/>
    <property type="match status" value="1"/>
</dbReference>
<evidence type="ECO:0000313" key="4">
    <source>
        <dbReference type="EMBL" id="WNZ25053.1"/>
    </source>
</evidence>
<dbReference type="EMBL" id="CP053586">
    <property type="protein sequence ID" value="WNZ25053.1"/>
    <property type="molecule type" value="Genomic_DNA"/>
</dbReference>
<dbReference type="Pfam" id="PF22725">
    <property type="entry name" value="GFO_IDH_MocA_C3"/>
    <property type="match status" value="1"/>
</dbReference>
<name>A0AA97ARB9_9CYAN</name>
<feature type="domain" description="Gfo/Idh/MocA-like oxidoreductase N-terminal" evidence="2">
    <location>
        <begin position="46"/>
        <end position="169"/>
    </location>
</feature>
<dbReference type="GO" id="GO:0000166">
    <property type="term" value="F:nucleotide binding"/>
    <property type="evidence" value="ECO:0007669"/>
    <property type="project" value="InterPro"/>
</dbReference>
<feature type="region of interest" description="Disordered" evidence="1">
    <location>
        <begin position="1"/>
        <end position="30"/>
    </location>
</feature>
<reference evidence="4" key="1">
    <citation type="submission" date="2020-05" db="EMBL/GenBank/DDBJ databases">
        <authorList>
            <person name="Zhu T."/>
            <person name="Keshari N."/>
            <person name="Lu X."/>
        </authorList>
    </citation>
    <scope>NUCLEOTIDE SEQUENCE</scope>
    <source>
        <strain evidence="4">NK1-12</strain>
    </source>
</reference>
<feature type="compositionally biased region" description="Polar residues" evidence="1">
    <location>
        <begin position="1"/>
        <end position="14"/>
    </location>
</feature>
<dbReference type="AlphaFoldDB" id="A0AA97ARB9"/>
<dbReference type="PANTHER" id="PTHR43377">
    <property type="entry name" value="BILIVERDIN REDUCTASE A"/>
    <property type="match status" value="1"/>
</dbReference>
<dbReference type="PANTHER" id="PTHR43377:SF6">
    <property type="entry name" value="GFO_IDH_MOCA-LIKE OXIDOREDUCTASE N-TERMINAL DOMAIN-CONTAINING PROTEIN"/>
    <property type="match status" value="1"/>
</dbReference>
<dbReference type="InterPro" id="IPR000683">
    <property type="entry name" value="Gfo/Idh/MocA-like_OxRdtase_N"/>
</dbReference>
<dbReference type="InterPro" id="IPR036291">
    <property type="entry name" value="NAD(P)-bd_dom_sf"/>
</dbReference>
<evidence type="ECO:0000259" key="3">
    <source>
        <dbReference type="Pfam" id="PF22725"/>
    </source>
</evidence>
<evidence type="ECO:0000259" key="2">
    <source>
        <dbReference type="Pfam" id="PF01408"/>
    </source>
</evidence>
<dbReference type="RefSeq" id="WP_316431135.1">
    <property type="nucleotide sequence ID" value="NZ_CP053586.1"/>
</dbReference>
<feature type="domain" description="GFO/IDH/MocA-like oxidoreductase" evidence="3">
    <location>
        <begin position="178"/>
        <end position="286"/>
    </location>
</feature>
<dbReference type="Gene3D" id="3.40.50.720">
    <property type="entry name" value="NAD(P)-binding Rossmann-like Domain"/>
    <property type="match status" value="1"/>
</dbReference>
<dbReference type="SUPFAM" id="SSF51735">
    <property type="entry name" value="NAD(P)-binding Rossmann-fold domains"/>
    <property type="match status" value="1"/>
</dbReference>
<accession>A0AA97ARB9</accession>
<sequence length="379" mass="41454">MENTTLTLQTQPSQAPKAPTKTPTNASTKPASTIALTLQSPSAAPVRVALFGVGRWGSHWLRKFLDHPQAELAAVVDPCESRLITLNRQYELEQQSITVTTDWQTALHLPNLDAVAIVTPAATHYPLIRAALEQGHHVLAEKPLTLDVAESLALCQLAAQQQRQLVIDHTYLFHAAVQRGRTVIQQGALGELRYGYAARTHLGPVRPDVDALWDLAIHDIAIFNSWLNATPIEVQAQASSWLQPGLADLVWVKLTYASGFQAFIHLCWSNPDKQRRLSVVGSQGTLVFDEMAASPLMLLQGSLEQQADCFIPTGHYHQAIEIEPIEPLQAVCTHFLTCVQENRASEISSGWLGAQLVQILAALTQSLQQGGKPIALNPV</sequence>
<dbReference type="InterPro" id="IPR055170">
    <property type="entry name" value="GFO_IDH_MocA-like_dom"/>
</dbReference>